<keyword evidence="7" id="KW-1015">Disulfide bond</keyword>
<evidence type="ECO:0000259" key="10">
    <source>
        <dbReference type="PROSITE" id="PS51864"/>
    </source>
</evidence>
<evidence type="ECO:0000313" key="13">
    <source>
        <dbReference type="WBParaSite" id="TCONS_00016207.p1"/>
    </source>
</evidence>
<keyword evidence="11" id="KW-1185">Reference proteome</keyword>
<dbReference type="PROSITE" id="PS00022">
    <property type="entry name" value="EGF_1"/>
    <property type="match status" value="1"/>
</dbReference>
<keyword evidence="9" id="KW-0732">Signal</keyword>
<dbReference type="PANTHER" id="PTHR10127">
    <property type="entry name" value="DISCOIDIN, CUB, EGF, LAMININ , AND ZINC METALLOPROTEASE DOMAIN CONTAINING"/>
    <property type="match status" value="1"/>
</dbReference>
<feature type="domain" description="Peptidase M12A" evidence="10">
    <location>
        <begin position="32"/>
        <end position="229"/>
    </location>
</feature>
<dbReference type="PANTHER" id="PTHR10127:SF802">
    <property type="entry name" value="ZINC METALLOPROTEINASE NAS-10"/>
    <property type="match status" value="1"/>
</dbReference>
<dbReference type="SUPFAM" id="SSF55486">
    <property type="entry name" value="Metalloproteases ('zincins'), catalytic domain"/>
    <property type="match status" value="1"/>
</dbReference>
<evidence type="ECO:0000256" key="9">
    <source>
        <dbReference type="SAM" id="SignalP"/>
    </source>
</evidence>
<comment type="caution">
    <text evidence="8">Lacks conserved residue(s) required for the propagation of feature annotation.</text>
</comment>
<evidence type="ECO:0000256" key="3">
    <source>
        <dbReference type="ARBA" id="ARBA00022723"/>
    </source>
</evidence>
<keyword evidence="4" id="KW-0378">Hydrolase</keyword>
<dbReference type="InterPro" id="IPR006026">
    <property type="entry name" value="Peptidase_Metallo"/>
</dbReference>
<dbReference type="Proteomes" id="UP000035681">
    <property type="component" value="Unplaced"/>
</dbReference>
<evidence type="ECO:0000256" key="6">
    <source>
        <dbReference type="ARBA" id="ARBA00023049"/>
    </source>
</evidence>
<dbReference type="WBParaSite" id="TCONS_00016207.p1">
    <property type="protein sequence ID" value="TCONS_00016207.p1"/>
    <property type="gene ID" value="XLOC_010876"/>
</dbReference>
<evidence type="ECO:0000256" key="5">
    <source>
        <dbReference type="ARBA" id="ARBA00022833"/>
    </source>
</evidence>
<dbReference type="Gene3D" id="2.60.120.290">
    <property type="entry name" value="Spermadhesin, CUB domain"/>
    <property type="match status" value="1"/>
</dbReference>
<dbReference type="AlphaFoldDB" id="A0A0K0DS26"/>
<evidence type="ECO:0000256" key="4">
    <source>
        <dbReference type="ARBA" id="ARBA00022801"/>
    </source>
</evidence>
<feature type="signal peptide" evidence="9">
    <location>
        <begin position="1"/>
        <end position="19"/>
    </location>
</feature>
<dbReference type="PROSITE" id="PS51864">
    <property type="entry name" value="ASTACIN"/>
    <property type="match status" value="1"/>
</dbReference>
<evidence type="ECO:0000313" key="12">
    <source>
        <dbReference type="WBParaSite" id="SSTP_0000004000.1"/>
    </source>
</evidence>
<dbReference type="GO" id="GO:0004222">
    <property type="term" value="F:metalloendopeptidase activity"/>
    <property type="evidence" value="ECO:0007669"/>
    <property type="project" value="InterPro"/>
</dbReference>
<proteinExistence type="predicted"/>
<organism evidence="12">
    <name type="scientific">Strongyloides stercoralis</name>
    <name type="common">Threadworm</name>
    <dbReference type="NCBI Taxonomy" id="6248"/>
    <lineage>
        <taxon>Eukaryota</taxon>
        <taxon>Metazoa</taxon>
        <taxon>Ecdysozoa</taxon>
        <taxon>Nematoda</taxon>
        <taxon>Chromadorea</taxon>
        <taxon>Rhabditida</taxon>
        <taxon>Tylenchina</taxon>
        <taxon>Panagrolaimomorpha</taxon>
        <taxon>Strongyloidoidea</taxon>
        <taxon>Strongyloididae</taxon>
        <taxon>Strongyloides</taxon>
    </lineage>
</organism>
<evidence type="ECO:0000256" key="8">
    <source>
        <dbReference type="PROSITE-ProRule" id="PRU01211"/>
    </source>
</evidence>
<dbReference type="GO" id="GO:0008270">
    <property type="term" value="F:zinc ion binding"/>
    <property type="evidence" value="ECO:0007669"/>
    <property type="project" value="InterPro"/>
</dbReference>
<dbReference type="Pfam" id="PF00431">
    <property type="entry name" value="CUB"/>
    <property type="match status" value="1"/>
</dbReference>
<dbReference type="InterPro" id="IPR000742">
    <property type="entry name" value="EGF"/>
</dbReference>
<dbReference type="SUPFAM" id="SSF49854">
    <property type="entry name" value="Spermadhesin, CUB domain"/>
    <property type="match status" value="1"/>
</dbReference>
<dbReference type="InterPro" id="IPR001506">
    <property type="entry name" value="Peptidase_M12A"/>
</dbReference>
<dbReference type="Gene3D" id="3.40.390.10">
    <property type="entry name" value="Collagenase (Catalytic Domain)"/>
    <property type="match status" value="1"/>
</dbReference>
<dbReference type="InterPro" id="IPR000859">
    <property type="entry name" value="CUB_dom"/>
</dbReference>
<evidence type="ECO:0000256" key="7">
    <source>
        <dbReference type="ARBA" id="ARBA00023157"/>
    </source>
</evidence>
<keyword evidence="1" id="KW-0245">EGF-like domain</keyword>
<feature type="chain" id="PRO_5005326926" evidence="9">
    <location>
        <begin position="20"/>
        <end position="383"/>
    </location>
</feature>
<dbReference type="SMART" id="SM00235">
    <property type="entry name" value="ZnMc"/>
    <property type="match status" value="1"/>
</dbReference>
<dbReference type="WBParaSite" id="SSTP_0000004000.1">
    <property type="protein sequence ID" value="SSTP_0000004000.1"/>
    <property type="gene ID" value="SSTP_0000004000"/>
</dbReference>
<keyword evidence="5" id="KW-0862">Zinc</keyword>
<evidence type="ECO:0000256" key="1">
    <source>
        <dbReference type="ARBA" id="ARBA00022536"/>
    </source>
</evidence>
<keyword evidence="2" id="KW-0645">Protease</keyword>
<dbReference type="Pfam" id="PF01400">
    <property type="entry name" value="Astacin"/>
    <property type="match status" value="1"/>
</dbReference>
<name>A0A0K0DS26_STRER</name>
<dbReference type="GO" id="GO:0006508">
    <property type="term" value="P:proteolysis"/>
    <property type="evidence" value="ECO:0007669"/>
    <property type="project" value="UniProtKB-KW"/>
</dbReference>
<keyword evidence="6" id="KW-0482">Metalloprotease</keyword>
<dbReference type="InterPro" id="IPR035914">
    <property type="entry name" value="Sperma_CUB_dom_sf"/>
</dbReference>
<keyword evidence="3" id="KW-0479">Metal-binding</keyword>
<reference evidence="12" key="1">
    <citation type="submission" date="2015-08" db="UniProtKB">
        <authorList>
            <consortium name="WormBaseParasite"/>
        </authorList>
    </citation>
    <scope>IDENTIFICATION</scope>
</reference>
<dbReference type="InterPro" id="IPR024079">
    <property type="entry name" value="MetalloPept_cat_dom_sf"/>
</dbReference>
<accession>A0A0K0DS26</accession>
<protein>
    <submittedName>
        <fullName evidence="13">Peptidase M12A domain-containing protein</fullName>
    </submittedName>
    <submittedName>
        <fullName evidence="12">ZnMc domain-containing protein</fullName>
    </submittedName>
</protein>
<evidence type="ECO:0000313" key="11">
    <source>
        <dbReference type="Proteomes" id="UP000035681"/>
    </source>
</evidence>
<sequence>MNIFITLILFNLLYCKVQAILVSNFSIEREKRGILQQNVNIWKSFPINFEMRGDVYKHYGEILMAMKEIERYTCITFKLVYGLEGEGLLFRKSKSGFSYTDLKKTSDDKPHSIYLASDSLRSMGRNYFRLIFRSLGIDYEFNRDDRDSFIKINKNNLYYRNLDVEKKSLLKYNTTFDYGSIMQFTNKEVSKNSKSKVFRATDSLFQRTIENVFLPTFNNYKLLNLYHCNSRCQNRLEKPCQNSGYQDYDNCGGCKCPLFYAGQFCEETYLHKKHGCGKGIYKAKSSYQTITINKNFLCFIQINSKKGTKIKIKISSGVIGKSRYCYRNNLQIFYQKDKSVTGATFCGHVKCATIKSKDNIVFMKWVDSKRKNSFKIKYKYIEN</sequence>
<evidence type="ECO:0000256" key="2">
    <source>
        <dbReference type="ARBA" id="ARBA00022670"/>
    </source>
</evidence>